<keyword evidence="2" id="KW-1185">Reference proteome</keyword>
<name>A0A4V6N5R9_9SPHI</name>
<dbReference type="SUPFAM" id="SSF82185">
    <property type="entry name" value="Histone H3 K4-specific methyltransferase SET7/9 N-terminal domain"/>
    <property type="match status" value="1"/>
</dbReference>
<evidence type="ECO:0000313" key="2">
    <source>
        <dbReference type="Proteomes" id="UP000292884"/>
    </source>
</evidence>
<dbReference type="Proteomes" id="UP000292884">
    <property type="component" value="Unassembled WGS sequence"/>
</dbReference>
<accession>A0A4V6N5R9</accession>
<dbReference type="Gene3D" id="2.20.110.10">
    <property type="entry name" value="Histone H3 K4-specific methyltransferase SET7/9 N-terminal domain"/>
    <property type="match status" value="1"/>
</dbReference>
<evidence type="ECO:0008006" key="3">
    <source>
        <dbReference type="Google" id="ProtNLM"/>
    </source>
</evidence>
<dbReference type="OrthoDB" id="7342920at2"/>
<organism evidence="1 2">
    <name type="scientific">Pedobacter frigiditerrae</name>
    <dbReference type="NCBI Taxonomy" id="2530452"/>
    <lineage>
        <taxon>Bacteria</taxon>
        <taxon>Pseudomonadati</taxon>
        <taxon>Bacteroidota</taxon>
        <taxon>Sphingobacteriia</taxon>
        <taxon>Sphingobacteriales</taxon>
        <taxon>Sphingobacteriaceae</taxon>
        <taxon>Pedobacter</taxon>
    </lineage>
</organism>
<proteinExistence type="predicted"/>
<protein>
    <recommendedName>
        <fullName evidence="3">TonB C-terminal domain-containing protein</fullName>
    </recommendedName>
</protein>
<comment type="caution">
    <text evidence="1">The sequence shown here is derived from an EMBL/GenBank/DDBJ whole genome shotgun (WGS) entry which is preliminary data.</text>
</comment>
<sequence>MKLILSFFFVFGLNQFGFSQNLKYYLDKTDQVADSAKATSYIVVFAKTNSDTVYRMEQYSLENLLIVSGSFKDEALSIPHGKYVYYIISRETKKGSFSKANNYQDTTYNKPIGHYLDAKGEFLNGKMNGEWLHYFKNESVKRVETFNNDVLNGSYREFWENGKLMLSGNYKNGVKDGVWQQDGGLYEITYQDGKSVGKKLNKEVQAQQEKDRREFQQKIKETSKYDVQARPKGDFKSDLRRFLSLENFNAIANEEAKVSFIVKEDGKLSEPTVTGLSDSTLMMKIKDFFMKTEAWFPGTTGIDKKPTVNYIQYTLRYL</sequence>
<dbReference type="EMBL" id="SJSK01000002">
    <property type="protein sequence ID" value="TCC91676.1"/>
    <property type="molecule type" value="Genomic_DNA"/>
</dbReference>
<reference evidence="1 2" key="1">
    <citation type="submission" date="2019-02" db="EMBL/GenBank/DDBJ databases">
        <title>Pedobacter sp. RP-1-13 sp. nov., isolated from Arctic soil.</title>
        <authorList>
            <person name="Dahal R.H."/>
        </authorList>
    </citation>
    <scope>NUCLEOTIDE SEQUENCE [LARGE SCALE GENOMIC DNA]</scope>
    <source>
        <strain evidence="1 2">RP-1-13</strain>
    </source>
</reference>
<dbReference type="RefSeq" id="WP_131552615.1">
    <property type="nucleotide sequence ID" value="NZ_SJSK01000002.1"/>
</dbReference>
<dbReference type="AlphaFoldDB" id="A0A4V6N5R9"/>
<evidence type="ECO:0000313" key="1">
    <source>
        <dbReference type="EMBL" id="TCC91676.1"/>
    </source>
</evidence>
<gene>
    <name evidence="1" type="ORF">EZ428_07920</name>
</gene>